<name>A0A432WGD7_9GAMM</name>
<sequence length="251" mass="28033">MAAHRIDVLGASGGLGAENGSTCIRLGESILVDAGTGLSRLNVKQMRKIKHVVLTHSHMDHIASLPMFLSNMFEGVEHQVQVYALRHTIEKLKTHIFNDEIWPDFTRSMGPVGPVVVLNEVDPGDRLKLEGLEINLFPVEHTVPTVGVSVRGDLLADDTVISHFAFTSDTTEGSFLNDQLHRLGAIDVLMIECSFPDDKYELARQTKHMTPEMVFDTLEALEVPPQHVWISHLKPSFETELREALQEFHVL</sequence>
<reference evidence="2 3" key="1">
    <citation type="journal article" date="2011" name="Front. Microbiol.">
        <title>Genomic signatures of strain selection and enhancement in Bacillus atrophaeus var. globigii, a historical biowarfare simulant.</title>
        <authorList>
            <person name="Gibbons H.S."/>
            <person name="Broomall S.M."/>
            <person name="McNew L.A."/>
            <person name="Daligault H."/>
            <person name="Chapman C."/>
            <person name="Bruce D."/>
            <person name="Karavis M."/>
            <person name="Krepps M."/>
            <person name="McGregor P.A."/>
            <person name="Hong C."/>
            <person name="Park K.H."/>
            <person name="Akmal A."/>
            <person name="Feldman A."/>
            <person name="Lin J.S."/>
            <person name="Chang W.E."/>
            <person name="Higgs B.W."/>
            <person name="Demirev P."/>
            <person name="Lindquist J."/>
            <person name="Liem A."/>
            <person name="Fochler E."/>
            <person name="Read T.D."/>
            <person name="Tapia R."/>
            <person name="Johnson S."/>
            <person name="Bishop-Lilly K.A."/>
            <person name="Detter C."/>
            <person name="Han C."/>
            <person name="Sozhamannan S."/>
            <person name="Rosenzweig C.N."/>
            <person name="Skowronski E.W."/>
        </authorList>
    </citation>
    <scope>NUCLEOTIDE SEQUENCE [LARGE SCALE GENOMIC DNA]</scope>
    <source>
        <strain evidence="2 3">GYP-17</strain>
    </source>
</reference>
<dbReference type="InterPro" id="IPR001279">
    <property type="entry name" value="Metallo-B-lactamas"/>
</dbReference>
<dbReference type="PANTHER" id="PTHR28283:SF1">
    <property type="entry name" value="3',5'-CYCLIC-NUCLEOTIDE PHOSPHODIESTERASE 1"/>
    <property type="match status" value="1"/>
</dbReference>
<dbReference type="GO" id="GO:0047555">
    <property type="term" value="F:3',5'-cyclic-GMP phosphodiesterase activity"/>
    <property type="evidence" value="ECO:0007669"/>
    <property type="project" value="TreeGrafter"/>
</dbReference>
<dbReference type="GO" id="GO:1902660">
    <property type="term" value="P:negative regulation of glucose mediated signaling pathway"/>
    <property type="evidence" value="ECO:0007669"/>
    <property type="project" value="TreeGrafter"/>
</dbReference>
<dbReference type="InterPro" id="IPR036866">
    <property type="entry name" value="RibonucZ/Hydroxyglut_hydro"/>
</dbReference>
<dbReference type="InterPro" id="IPR000396">
    <property type="entry name" value="Pdiesterase2"/>
</dbReference>
<gene>
    <name evidence="2" type="ORF">CWE11_07525</name>
</gene>
<evidence type="ECO:0000313" key="3">
    <source>
        <dbReference type="Proteomes" id="UP000288405"/>
    </source>
</evidence>
<proteinExistence type="predicted"/>
<keyword evidence="3" id="KW-1185">Reference proteome</keyword>
<dbReference type="Proteomes" id="UP000288405">
    <property type="component" value="Unassembled WGS sequence"/>
</dbReference>
<dbReference type="PANTHER" id="PTHR28283">
    <property type="entry name" value="3',5'-CYCLIC-NUCLEOTIDE PHOSPHODIESTERASE 1"/>
    <property type="match status" value="1"/>
</dbReference>
<dbReference type="Pfam" id="PF12706">
    <property type="entry name" value="Lactamase_B_2"/>
    <property type="match status" value="1"/>
</dbReference>
<dbReference type="PRINTS" id="PR00388">
    <property type="entry name" value="PDIESTERASE2"/>
</dbReference>
<accession>A0A432WGD7</accession>
<dbReference type="Gene3D" id="3.60.15.10">
    <property type="entry name" value="Ribonuclease Z/Hydroxyacylglutathione hydrolase-like"/>
    <property type="match status" value="1"/>
</dbReference>
<dbReference type="GO" id="GO:0006198">
    <property type="term" value="P:cAMP catabolic process"/>
    <property type="evidence" value="ECO:0007669"/>
    <property type="project" value="InterPro"/>
</dbReference>
<feature type="domain" description="Metallo-beta-lactamase" evidence="1">
    <location>
        <begin position="20"/>
        <end position="195"/>
    </location>
</feature>
<dbReference type="SMART" id="SM00849">
    <property type="entry name" value="Lactamase_B"/>
    <property type="match status" value="1"/>
</dbReference>
<comment type="caution">
    <text evidence="2">The sequence shown here is derived from an EMBL/GenBank/DDBJ whole genome shotgun (WGS) entry which is preliminary data.</text>
</comment>
<dbReference type="OrthoDB" id="9803916at2"/>
<dbReference type="CDD" id="cd07735">
    <property type="entry name" value="class_II_PDE_MBL-fold"/>
    <property type="match status" value="1"/>
</dbReference>
<evidence type="ECO:0000259" key="1">
    <source>
        <dbReference type="SMART" id="SM00849"/>
    </source>
</evidence>
<dbReference type="AlphaFoldDB" id="A0A432WGD7"/>
<protein>
    <submittedName>
        <fullName evidence="2">3',5'-cyclic-nucleotide phosphodiesterase</fullName>
    </submittedName>
</protein>
<dbReference type="EMBL" id="PIPM01000006">
    <property type="protein sequence ID" value="RUO32872.1"/>
    <property type="molecule type" value="Genomic_DNA"/>
</dbReference>
<dbReference type="RefSeq" id="WP_126776997.1">
    <property type="nucleotide sequence ID" value="NZ_PIPM01000006.1"/>
</dbReference>
<organism evidence="2 3">
    <name type="scientific">Aliidiomarina sanyensis</name>
    <dbReference type="NCBI Taxonomy" id="1249555"/>
    <lineage>
        <taxon>Bacteria</taxon>
        <taxon>Pseudomonadati</taxon>
        <taxon>Pseudomonadota</taxon>
        <taxon>Gammaproteobacteria</taxon>
        <taxon>Alteromonadales</taxon>
        <taxon>Idiomarinaceae</taxon>
        <taxon>Aliidiomarina</taxon>
    </lineage>
</organism>
<evidence type="ECO:0000313" key="2">
    <source>
        <dbReference type="EMBL" id="RUO32872.1"/>
    </source>
</evidence>
<dbReference type="SUPFAM" id="SSF56281">
    <property type="entry name" value="Metallo-hydrolase/oxidoreductase"/>
    <property type="match status" value="1"/>
</dbReference>
<dbReference type="GO" id="GO:0004115">
    <property type="term" value="F:3',5'-cyclic-AMP phosphodiesterase activity"/>
    <property type="evidence" value="ECO:0007669"/>
    <property type="project" value="InterPro"/>
</dbReference>